<feature type="region of interest" description="Disordered" evidence="1">
    <location>
        <begin position="47"/>
        <end position="71"/>
    </location>
</feature>
<organism evidence="2 3">
    <name type="scientific">Blepharisma stoltei</name>
    <dbReference type="NCBI Taxonomy" id="1481888"/>
    <lineage>
        <taxon>Eukaryota</taxon>
        <taxon>Sar</taxon>
        <taxon>Alveolata</taxon>
        <taxon>Ciliophora</taxon>
        <taxon>Postciliodesmatophora</taxon>
        <taxon>Heterotrichea</taxon>
        <taxon>Heterotrichida</taxon>
        <taxon>Blepharismidae</taxon>
        <taxon>Blepharisma</taxon>
    </lineage>
</organism>
<evidence type="ECO:0000256" key="1">
    <source>
        <dbReference type="SAM" id="MobiDB-lite"/>
    </source>
</evidence>
<dbReference type="EMBL" id="CAJZBQ010000051">
    <property type="protein sequence ID" value="CAG9330545.1"/>
    <property type="molecule type" value="Genomic_DNA"/>
</dbReference>
<comment type="caution">
    <text evidence="2">The sequence shown here is derived from an EMBL/GenBank/DDBJ whole genome shotgun (WGS) entry which is preliminary data.</text>
</comment>
<proteinExistence type="predicted"/>
<feature type="compositionally biased region" description="Low complexity" evidence="1">
    <location>
        <begin position="54"/>
        <end position="71"/>
    </location>
</feature>
<protein>
    <submittedName>
        <fullName evidence="2">Uncharacterized protein</fullName>
    </submittedName>
</protein>
<evidence type="ECO:0000313" key="2">
    <source>
        <dbReference type="EMBL" id="CAG9330545.1"/>
    </source>
</evidence>
<name>A0AAU9K045_9CILI</name>
<gene>
    <name evidence="2" type="ORF">BSTOLATCC_MIC51127</name>
</gene>
<reference evidence="2" key="1">
    <citation type="submission" date="2021-09" db="EMBL/GenBank/DDBJ databases">
        <authorList>
            <consortium name="AG Swart"/>
            <person name="Singh M."/>
            <person name="Singh A."/>
            <person name="Seah K."/>
            <person name="Emmerich C."/>
        </authorList>
    </citation>
    <scope>NUCLEOTIDE SEQUENCE</scope>
    <source>
        <strain evidence="2">ATCC30299</strain>
    </source>
</reference>
<dbReference type="Proteomes" id="UP001162131">
    <property type="component" value="Unassembled WGS sequence"/>
</dbReference>
<sequence>MLNENLNKYFWMKSKQRGQPVPTKEVASYAASHIEIQRDLQLESDEDLFKPKRLSPSSSSTTKKKSQPGSKIALDGILGLASLMTSPEPEEIKEEPADWFQPFPICNSISWDILPTGLPFQGKDLMQASIHIYYQGRSDAFK</sequence>
<evidence type="ECO:0000313" key="3">
    <source>
        <dbReference type="Proteomes" id="UP001162131"/>
    </source>
</evidence>
<accession>A0AAU9K045</accession>
<dbReference type="AlphaFoldDB" id="A0AAU9K045"/>
<keyword evidence="3" id="KW-1185">Reference proteome</keyword>